<evidence type="ECO:0000313" key="2">
    <source>
        <dbReference type="Proteomes" id="UP001187415"/>
    </source>
</evidence>
<name>A0AA88IKS3_CHASR</name>
<dbReference type="AlphaFoldDB" id="A0AA88IKS3"/>
<dbReference type="Proteomes" id="UP001187415">
    <property type="component" value="Unassembled WGS sequence"/>
</dbReference>
<dbReference type="EMBL" id="JAUPFM010000020">
    <property type="protein sequence ID" value="KAK2818528.1"/>
    <property type="molecule type" value="Genomic_DNA"/>
</dbReference>
<sequence length="152" mass="17267">MEQVNQRSTVQQLDSAADDKMESLLLKVKKQLVDMLKVKETEKLTFVHQTVYNTDRVDFFGKVEQAGSVSASFQKVLNLNVKMDSLNEDTQTKLPESLPPPLQEDGELRWVVETLEQLSDRWDQPEFPPGVMLEVLSLAVRGLSLMQTKTDS</sequence>
<proteinExistence type="predicted"/>
<comment type="caution">
    <text evidence="1">The sequence shown here is derived from an EMBL/GenBank/DDBJ whole genome shotgun (WGS) entry which is preliminary data.</text>
</comment>
<accession>A0AA88IKS3</accession>
<reference evidence="1" key="1">
    <citation type="submission" date="2023-07" db="EMBL/GenBank/DDBJ databases">
        <title>Chromosome-level Genome Assembly of Striped Snakehead (Channa striata).</title>
        <authorList>
            <person name="Liu H."/>
        </authorList>
    </citation>
    <scope>NUCLEOTIDE SEQUENCE</scope>
    <source>
        <strain evidence="1">Gz</strain>
        <tissue evidence="1">Muscle</tissue>
    </source>
</reference>
<organism evidence="1 2">
    <name type="scientific">Channa striata</name>
    <name type="common">Snakehead murrel</name>
    <name type="synonym">Ophicephalus striatus</name>
    <dbReference type="NCBI Taxonomy" id="64152"/>
    <lineage>
        <taxon>Eukaryota</taxon>
        <taxon>Metazoa</taxon>
        <taxon>Chordata</taxon>
        <taxon>Craniata</taxon>
        <taxon>Vertebrata</taxon>
        <taxon>Euteleostomi</taxon>
        <taxon>Actinopterygii</taxon>
        <taxon>Neopterygii</taxon>
        <taxon>Teleostei</taxon>
        <taxon>Neoteleostei</taxon>
        <taxon>Acanthomorphata</taxon>
        <taxon>Anabantaria</taxon>
        <taxon>Anabantiformes</taxon>
        <taxon>Channoidei</taxon>
        <taxon>Channidae</taxon>
        <taxon>Channa</taxon>
    </lineage>
</organism>
<keyword evidence="2" id="KW-1185">Reference proteome</keyword>
<evidence type="ECO:0000313" key="1">
    <source>
        <dbReference type="EMBL" id="KAK2818528.1"/>
    </source>
</evidence>
<protein>
    <submittedName>
        <fullName evidence="1">Uncharacterized protein</fullName>
    </submittedName>
</protein>
<gene>
    <name evidence="1" type="ORF">Q5P01_024089</name>
</gene>